<dbReference type="GO" id="GO:0010507">
    <property type="term" value="P:negative regulation of autophagy"/>
    <property type="evidence" value="ECO:0007669"/>
    <property type="project" value="TreeGrafter"/>
</dbReference>
<dbReference type="Gene3D" id="3.40.50.300">
    <property type="entry name" value="P-loop containing nucleotide triphosphate hydrolases"/>
    <property type="match status" value="1"/>
</dbReference>
<evidence type="ECO:0000256" key="1">
    <source>
        <dbReference type="ARBA" id="ARBA00007756"/>
    </source>
</evidence>
<dbReference type="GO" id="GO:0009267">
    <property type="term" value="P:cellular response to starvation"/>
    <property type="evidence" value="ECO:0007669"/>
    <property type="project" value="TreeGrafter"/>
</dbReference>
<evidence type="ECO:0000313" key="7">
    <source>
        <dbReference type="Proteomes" id="UP000383932"/>
    </source>
</evidence>
<dbReference type="Proteomes" id="UP000383932">
    <property type="component" value="Unassembled WGS sequence"/>
</dbReference>
<evidence type="ECO:0000256" key="3">
    <source>
        <dbReference type="ARBA" id="ARBA00023134"/>
    </source>
</evidence>
<dbReference type="GO" id="GO:0000329">
    <property type="term" value="C:fungal-type vacuole membrane"/>
    <property type="evidence" value="ECO:0007669"/>
    <property type="project" value="TreeGrafter"/>
</dbReference>
<dbReference type="GO" id="GO:0005525">
    <property type="term" value="F:GTP binding"/>
    <property type="evidence" value="ECO:0007669"/>
    <property type="project" value="UniProtKB-UniRule"/>
</dbReference>
<dbReference type="InterPro" id="IPR006762">
    <property type="entry name" value="Gtr1_RagA"/>
</dbReference>
<keyword evidence="3 4" id="KW-0342">GTP-binding</keyword>
<comment type="caution">
    <text evidence="6">The sequence shown here is derived from an EMBL/GenBank/DDBJ whole genome shotgun (WGS) entry which is preliminary data.</text>
</comment>
<feature type="compositionally biased region" description="Basic and acidic residues" evidence="5">
    <location>
        <begin position="307"/>
        <end position="318"/>
    </location>
</feature>
<dbReference type="Gene3D" id="3.30.450.190">
    <property type="match status" value="1"/>
</dbReference>
<evidence type="ECO:0000256" key="4">
    <source>
        <dbReference type="RuleBase" id="RU367014"/>
    </source>
</evidence>
<dbReference type="GO" id="GO:1990131">
    <property type="term" value="C:Gtr1-Gtr2 GTPase complex"/>
    <property type="evidence" value="ECO:0007669"/>
    <property type="project" value="UniProtKB-UniRule"/>
</dbReference>
<name>A0A5N5QWN1_9AGAM</name>
<dbReference type="InterPro" id="IPR027417">
    <property type="entry name" value="P-loop_NTPase"/>
</dbReference>
<dbReference type="GO" id="GO:0003924">
    <property type="term" value="F:GTPase activity"/>
    <property type="evidence" value="ECO:0007669"/>
    <property type="project" value="UniProtKB-UniRule"/>
</dbReference>
<sequence>MDGKPPTGVQRKKVLVLGLRKSGKTSALRVLTHGIAPKDTFYIETSTQIVRENVDTIIPLEVWDCPGSTTVKNLGAPLSQFSSVVFFIDIQDDYHLPIKRFYELVVAAYEAGITNLPFEVLVHKAEAHSEEYRLGGNFYILNSTSIDELRPDNFREIQQRIEDELYDYPTTLEPLHTFYPISYHMTSVYDHTMHEAFSRIVQRITSQVHVAALENLMNVLTPNCSMAKSFLFDVNLRIYVATDASPVDPGSYEACSEYVQTILTFARLYQNIPLHPRSQINMSSTLTSPTTPTPRHPSELPLQSKPEIPHGDAETNSKPHELFPEGEWASSFAQLAPETTLAYWQITTSLALVALIRSDTFESKRGLIEYNVAFFRDAVQKIQRIAMNEGKA</sequence>
<comment type="function">
    <text evidence="4">GTPase involved in activation of the TORC1 signaling pathway, which promotes growth and represses autophagy in nutrient-rich conditions.</text>
</comment>
<dbReference type="AlphaFoldDB" id="A0A5N5QWN1"/>
<dbReference type="SUPFAM" id="SSF52540">
    <property type="entry name" value="P-loop containing nucleoside triphosphate hydrolases"/>
    <property type="match status" value="1"/>
</dbReference>
<accession>A0A5N5QWN1</accession>
<keyword evidence="7" id="KW-1185">Reference proteome</keyword>
<dbReference type="EMBL" id="SSOP01000003">
    <property type="protein sequence ID" value="KAB5596104.1"/>
    <property type="molecule type" value="Genomic_DNA"/>
</dbReference>
<evidence type="ECO:0000256" key="5">
    <source>
        <dbReference type="SAM" id="MobiDB-lite"/>
    </source>
</evidence>
<dbReference type="GO" id="GO:0005634">
    <property type="term" value="C:nucleus"/>
    <property type="evidence" value="ECO:0007669"/>
    <property type="project" value="TreeGrafter"/>
</dbReference>
<comment type="subunit">
    <text evidence="4">Component of the GSE complex.</text>
</comment>
<gene>
    <name evidence="6" type="ORF">CTheo_376</name>
</gene>
<dbReference type="PANTHER" id="PTHR11259:SF2">
    <property type="entry name" value="GH16429P"/>
    <property type="match status" value="1"/>
</dbReference>
<dbReference type="OrthoDB" id="26136at2759"/>
<proteinExistence type="inferred from homology"/>
<keyword evidence="2 4" id="KW-0547">Nucleotide-binding</keyword>
<comment type="similarity">
    <text evidence="1 4">Belongs to the GTR/RAG GTP-binding protein family.</text>
</comment>
<evidence type="ECO:0000313" key="6">
    <source>
        <dbReference type="EMBL" id="KAB5596104.1"/>
    </source>
</evidence>
<feature type="region of interest" description="Disordered" evidence="5">
    <location>
        <begin position="280"/>
        <end position="318"/>
    </location>
</feature>
<protein>
    <recommendedName>
        <fullName evidence="4">GTP-binding protein</fullName>
    </recommendedName>
</protein>
<dbReference type="GO" id="GO:1904263">
    <property type="term" value="P:positive regulation of TORC1 signaling"/>
    <property type="evidence" value="ECO:0007669"/>
    <property type="project" value="TreeGrafter"/>
</dbReference>
<dbReference type="PANTHER" id="PTHR11259">
    <property type="entry name" value="RAS-RELATED GTP BINDING RAG/GTR YEAST"/>
    <property type="match status" value="1"/>
</dbReference>
<reference evidence="6 7" key="1">
    <citation type="journal article" date="2019" name="Fungal Biol. Biotechnol.">
        <title>Draft genome sequence of fastidious pathogen Ceratobasidium theobromae, which causes vascular-streak dieback in Theobroma cacao.</title>
        <authorList>
            <person name="Ali S.S."/>
            <person name="Asman A."/>
            <person name="Shao J."/>
            <person name="Firmansyah A.P."/>
            <person name="Susilo A.W."/>
            <person name="Rosmana A."/>
            <person name="McMahon P."/>
            <person name="Junaid M."/>
            <person name="Guest D."/>
            <person name="Kheng T.Y."/>
            <person name="Meinhardt L.W."/>
            <person name="Bailey B.A."/>
        </authorList>
    </citation>
    <scope>NUCLEOTIDE SEQUENCE [LARGE SCALE GENOMIC DNA]</scope>
    <source>
        <strain evidence="6 7">CT2</strain>
    </source>
</reference>
<organism evidence="6 7">
    <name type="scientific">Ceratobasidium theobromae</name>
    <dbReference type="NCBI Taxonomy" id="1582974"/>
    <lineage>
        <taxon>Eukaryota</taxon>
        <taxon>Fungi</taxon>
        <taxon>Dikarya</taxon>
        <taxon>Basidiomycota</taxon>
        <taxon>Agaricomycotina</taxon>
        <taxon>Agaricomycetes</taxon>
        <taxon>Cantharellales</taxon>
        <taxon>Ceratobasidiaceae</taxon>
        <taxon>Ceratobasidium</taxon>
    </lineage>
</organism>
<dbReference type="Pfam" id="PF04670">
    <property type="entry name" value="Gtr1_RagA"/>
    <property type="match status" value="1"/>
</dbReference>
<evidence type="ECO:0000256" key="2">
    <source>
        <dbReference type="ARBA" id="ARBA00022741"/>
    </source>
</evidence>